<feature type="domain" description="Peptidase M20 dimerisation" evidence="4">
    <location>
        <begin position="177"/>
        <end position="284"/>
    </location>
</feature>
<dbReference type="Gene3D" id="3.30.70.360">
    <property type="match status" value="1"/>
</dbReference>
<comment type="caution">
    <text evidence="5">The sequence shown here is derived from an EMBL/GenBank/DDBJ whole genome shotgun (WGS) entry which is preliminary data.</text>
</comment>
<dbReference type="GO" id="GO:0008777">
    <property type="term" value="F:acetylornithine deacetylase activity"/>
    <property type="evidence" value="ECO:0007669"/>
    <property type="project" value="UniProtKB-EC"/>
</dbReference>
<dbReference type="RefSeq" id="WP_311365927.1">
    <property type="nucleotide sequence ID" value="NZ_JAVRIC010000022.1"/>
</dbReference>
<dbReference type="EMBL" id="JAVRIC010000022">
    <property type="protein sequence ID" value="MDT0498515.1"/>
    <property type="molecule type" value="Genomic_DNA"/>
</dbReference>
<dbReference type="InterPro" id="IPR011650">
    <property type="entry name" value="Peptidase_M20_dimer"/>
</dbReference>
<protein>
    <submittedName>
        <fullName evidence="5">Acetylornithine deacetylase</fullName>
        <ecNumber evidence="5">3.5.1.16</ecNumber>
    </submittedName>
</protein>
<dbReference type="SUPFAM" id="SSF55031">
    <property type="entry name" value="Bacterial exopeptidase dimerisation domain"/>
    <property type="match status" value="1"/>
</dbReference>
<dbReference type="SUPFAM" id="SSF53187">
    <property type="entry name" value="Zn-dependent exopeptidases"/>
    <property type="match status" value="1"/>
</dbReference>
<name>A0ABU2WKV5_9GAMM</name>
<accession>A0ABU2WKV5</accession>
<reference evidence="5 6" key="1">
    <citation type="submission" date="2023-09" db="EMBL/GenBank/DDBJ databases">
        <authorList>
            <person name="Rey-Velasco X."/>
        </authorList>
    </citation>
    <scope>NUCLEOTIDE SEQUENCE [LARGE SCALE GENOMIC DNA]</scope>
    <source>
        <strain evidence="5 6">W345</strain>
    </source>
</reference>
<evidence type="ECO:0000256" key="2">
    <source>
        <dbReference type="ARBA" id="ARBA00022801"/>
    </source>
</evidence>
<dbReference type="InterPro" id="IPR010169">
    <property type="entry name" value="AcOrn-deacetyl"/>
</dbReference>
<keyword evidence="3" id="KW-0170">Cobalt</keyword>
<dbReference type="NCBIfam" id="NF003474">
    <property type="entry name" value="PRK05111.1"/>
    <property type="match status" value="1"/>
</dbReference>
<dbReference type="InterPro" id="IPR002933">
    <property type="entry name" value="Peptidase_M20"/>
</dbReference>
<keyword evidence="2 5" id="KW-0378">Hydrolase</keyword>
<dbReference type="NCBIfam" id="TIGR01892">
    <property type="entry name" value="AcOrn-deacetyl"/>
    <property type="match status" value="1"/>
</dbReference>
<evidence type="ECO:0000313" key="6">
    <source>
        <dbReference type="Proteomes" id="UP001254608"/>
    </source>
</evidence>
<dbReference type="Proteomes" id="UP001254608">
    <property type="component" value="Unassembled WGS sequence"/>
</dbReference>
<gene>
    <name evidence="5" type="primary">argE</name>
    <name evidence="5" type="ORF">RM530_14280</name>
</gene>
<dbReference type="InterPro" id="IPR050072">
    <property type="entry name" value="Peptidase_M20A"/>
</dbReference>
<evidence type="ECO:0000256" key="3">
    <source>
        <dbReference type="ARBA" id="ARBA00023285"/>
    </source>
</evidence>
<evidence type="ECO:0000256" key="1">
    <source>
        <dbReference type="ARBA" id="ARBA00022723"/>
    </source>
</evidence>
<dbReference type="EC" id="3.5.1.16" evidence="5"/>
<dbReference type="CDD" id="cd03894">
    <property type="entry name" value="M20_ArgE"/>
    <property type="match status" value="1"/>
</dbReference>
<proteinExistence type="predicted"/>
<dbReference type="Gene3D" id="3.40.630.10">
    <property type="entry name" value="Zn peptidases"/>
    <property type="match status" value="1"/>
</dbReference>
<dbReference type="InterPro" id="IPR036264">
    <property type="entry name" value="Bact_exopeptidase_dim_dom"/>
</dbReference>
<dbReference type="Pfam" id="PF07687">
    <property type="entry name" value="M20_dimer"/>
    <property type="match status" value="1"/>
</dbReference>
<sequence>MTRTPQLAQLVSELLARPSVSSENAPFDMPNEAVIDLLASWLSDLGFDCERMPVPDRPGKFNLIAVRGSGPGGLVLAGHSDTVPFDEHGWDSDPFKLTERDGRWYGLGVCDMKGFLALAVETAAEFAQRELRQPLIILATADEESTMDGAKALAAAGRPKARYAMIGEPTGLKPVRMHKGILMDSIHIHGKTGHSSRPDLGANAIDGLHGVLRALSAYREALKSRLGSARGFALDHPTLNLGSVQGGDSANRIPGHVELQIDMRFPPGFEIKALRAEARAAASAGLHTPGCRLEFSNLMDGVPAFQTPETSEIVRVCEELTGHPAGVVDFATEGGFFNQLGLDTVILGPGDIEVAHQQNEYLPLDRIEPMRRTLRRLVERFCL</sequence>
<evidence type="ECO:0000259" key="4">
    <source>
        <dbReference type="Pfam" id="PF07687"/>
    </source>
</evidence>
<dbReference type="PANTHER" id="PTHR43808:SF1">
    <property type="entry name" value="ACETYLORNITHINE DEACETYLASE"/>
    <property type="match status" value="1"/>
</dbReference>
<evidence type="ECO:0000313" key="5">
    <source>
        <dbReference type="EMBL" id="MDT0498515.1"/>
    </source>
</evidence>
<dbReference type="PANTHER" id="PTHR43808">
    <property type="entry name" value="ACETYLORNITHINE DEACETYLASE"/>
    <property type="match status" value="1"/>
</dbReference>
<keyword evidence="1" id="KW-0479">Metal-binding</keyword>
<keyword evidence="6" id="KW-1185">Reference proteome</keyword>
<organism evidence="5 6">
    <name type="scientific">Banduia mediterranea</name>
    <dbReference type="NCBI Taxonomy" id="3075609"/>
    <lineage>
        <taxon>Bacteria</taxon>
        <taxon>Pseudomonadati</taxon>
        <taxon>Pseudomonadota</taxon>
        <taxon>Gammaproteobacteria</taxon>
        <taxon>Nevskiales</taxon>
        <taxon>Algiphilaceae</taxon>
        <taxon>Banduia</taxon>
    </lineage>
</organism>
<dbReference type="Pfam" id="PF01546">
    <property type="entry name" value="Peptidase_M20"/>
    <property type="match status" value="1"/>
</dbReference>